<dbReference type="Proteomes" id="UP000237105">
    <property type="component" value="Unassembled WGS sequence"/>
</dbReference>
<dbReference type="AlphaFoldDB" id="A0A2P5B732"/>
<dbReference type="EMBL" id="JXTB01000347">
    <property type="protein sequence ID" value="PON44583.1"/>
    <property type="molecule type" value="Genomic_DNA"/>
</dbReference>
<reference evidence="2" key="1">
    <citation type="submission" date="2016-06" db="EMBL/GenBank/DDBJ databases">
        <title>Parallel loss of symbiosis genes in relatives of nitrogen-fixing non-legume Parasponia.</title>
        <authorList>
            <person name="Van Velzen R."/>
            <person name="Holmer R."/>
            <person name="Bu F."/>
            <person name="Rutten L."/>
            <person name="Van Zeijl A."/>
            <person name="Liu W."/>
            <person name="Santuari L."/>
            <person name="Cao Q."/>
            <person name="Sharma T."/>
            <person name="Shen D."/>
            <person name="Roswanjaya Y."/>
            <person name="Wardhani T."/>
            <person name="Kalhor M.S."/>
            <person name="Jansen J."/>
            <person name="Van den Hoogen J."/>
            <person name="Gungor B."/>
            <person name="Hartog M."/>
            <person name="Hontelez J."/>
            <person name="Verver J."/>
            <person name="Yang W.-C."/>
            <person name="Schijlen E."/>
            <person name="Repin R."/>
            <person name="Schilthuizen M."/>
            <person name="Schranz E."/>
            <person name="Heidstra R."/>
            <person name="Miyata K."/>
            <person name="Fedorova E."/>
            <person name="Kohlen W."/>
            <person name="Bisseling T."/>
            <person name="Smit S."/>
            <person name="Geurts R."/>
        </authorList>
    </citation>
    <scope>NUCLEOTIDE SEQUENCE [LARGE SCALE GENOMIC DNA]</scope>
    <source>
        <strain evidence="2">cv. WU1-14</strain>
    </source>
</reference>
<gene>
    <name evidence="1" type="ORF">PanWU01x14_265680</name>
</gene>
<comment type="caution">
    <text evidence="1">The sequence shown here is derived from an EMBL/GenBank/DDBJ whole genome shotgun (WGS) entry which is preliminary data.</text>
</comment>
<organism evidence="1 2">
    <name type="scientific">Parasponia andersonii</name>
    <name type="common">Sponia andersonii</name>
    <dbReference type="NCBI Taxonomy" id="3476"/>
    <lineage>
        <taxon>Eukaryota</taxon>
        <taxon>Viridiplantae</taxon>
        <taxon>Streptophyta</taxon>
        <taxon>Embryophyta</taxon>
        <taxon>Tracheophyta</taxon>
        <taxon>Spermatophyta</taxon>
        <taxon>Magnoliopsida</taxon>
        <taxon>eudicotyledons</taxon>
        <taxon>Gunneridae</taxon>
        <taxon>Pentapetalae</taxon>
        <taxon>rosids</taxon>
        <taxon>fabids</taxon>
        <taxon>Rosales</taxon>
        <taxon>Cannabaceae</taxon>
        <taxon>Parasponia</taxon>
    </lineage>
</organism>
<sequence length="37" mass="4250">MMINRKLSENIHSNISLHSYHLLQVVDGLISFPTVEL</sequence>
<proteinExistence type="predicted"/>
<protein>
    <submittedName>
        <fullName evidence="1">Uncharacterized protein</fullName>
    </submittedName>
</protein>
<keyword evidence="2" id="KW-1185">Reference proteome</keyword>
<evidence type="ECO:0000313" key="2">
    <source>
        <dbReference type="Proteomes" id="UP000237105"/>
    </source>
</evidence>
<accession>A0A2P5B732</accession>
<name>A0A2P5B732_PARAD</name>
<evidence type="ECO:0000313" key="1">
    <source>
        <dbReference type="EMBL" id="PON44583.1"/>
    </source>
</evidence>